<name>A0A1H3PB27_9FIRM</name>
<proteinExistence type="predicted"/>
<dbReference type="STRING" id="159292.SAMN05192546_106110"/>
<organism evidence="1 2">
    <name type="scientific">Tindallia californiensis</name>
    <dbReference type="NCBI Taxonomy" id="159292"/>
    <lineage>
        <taxon>Bacteria</taxon>
        <taxon>Bacillati</taxon>
        <taxon>Bacillota</taxon>
        <taxon>Clostridia</taxon>
        <taxon>Peptostreptococcales</taxon>
        <taxon>Tindalliaceae</taxon>
        <taxon>Tindallia</taxon>
    </lineage>
</organism>
<protein>
    <submittedName>
        <fullName evidence="1">Uncharacterized protein</fullName>
    </submittedName>
</protein>
<gene>
    <name evidence="1" type="ORF">SAMN05192546_106110</name>
</gene>
<accession>A0A1H3PB27</accession>
<dbReference type="Proteomes" id="UP000199230">
    <property type="component" value="Unassembled WGS sequence"/>
</dbReference>
<dbReference type="EMBL" id="FNPV01000006">
    <property type="protein sequence ID" value="SDY98250.1"/>
    <property type="molecule type" value="Genomic_DNA"/>
</dbReference>
<dbReference type="AlphaFoldDB" id="A0A1H3PB27"/>
<reference evidence="1 2" key="1">
    <citation type="submission" date="2016-10" db="EMBL/GenBank/DDBJ databases">
        <authorList>
            <person name="de Groot N.N."/>
        </authorList>
    </citation>
    <scope>NUCLEOTIDE SEQUENCE [LARGE SCALE GENOMIC DNA]</scope>
    <source>
        <strain evidence="1 2">APO</strain>
    </source>
</reference>
<dbReference type="RefSeq" id="WP_093313833.1">
    <property type="nucleotide sequence ID" value="NZ_FNPV01000006.1"/>
</dbReference>
<sequence>MKAAAYLRELENKQTGVEYLETFMRYVFSAAHKMTKADLEKIVNEMAKEYPEGREVTMTLADILRKEGIEEGIEEGIKKG</sequence>
<keyword evidence="2" id="KW-1185">Reference proteome</keyword>
<evidence type="ECO:0000313" key="2">
    <source>
        <dbReference type="Proteomes" id="UP000199230"/>
    </source>
</evidence>
<evidence type="ECO:0000313" key="1">
    <source>
        <dbReference type="EMBL" id="SDY98250.1"/>
    </source>
</evidence>
<dbReference type="OrthoDB" id="1980949at2"/>